<feature type="domain" description="Caspase family p20" evidence="2">
    <location>
        <begin position="3"/>
        <end position="139"/>
    </location>
</feature>
<evidence type="ECO:0000256" key="1">
    <source>
        <dbReference type="SAM" id="MobiDB-lite"/>
    </source>
</evidence>
<proteinExistence type="predicted"/>
<evidence type="ECO:0000313" key="3">
    <source>
        <dbReference type="EMBL" id="SFF22797.1"/>
    </source>
</evidence>
<dbReference type="PROSITE" id="PS50208">
    <property type="entry name" value="CASPASE_P20"/>
    <property type="match status" value="1"/>
</dbReference>
<protein>
    <submittedName>
        <fullName evidence="3">Formylglycine-generating enzyme, required for sulfatase activity, contains SUMF1/FGE domain</fullName>
    </submittedName>
</protein>
<dbReference type="AlphaFoldDB" id="A0A1I2H1D2"/>
<dbReference type="InterPro" id="IPR001309">
    <property type="entry name" value="Pept_C14_p20"/>
</dbReference>
<dbReference type="GO" id="GO:0006508">
    <property type="term" value="P:proteolysis"/>
    <property type="evidence" value="ECO:0007669"/>
    <property type="project" value="InterPro"/>
</dbReference>
<dbReference type="Gene3D" id="3.90.1580.10">
    <property type="entry name" value="paralog of FGE (formylglycine-generating enzyme)"/>
    <property type="match status" value="1"/>
</dbReference>
<evidence type="ECO:0000313" key="4">
    <source>
        <dbReference type="Proteomes" id="UP000199513"/>
    </source>
</evidence>
<organism evidence="3 4">
    <name type="scientific">Thermoflexibacter ruber</name>
    <dbReference type="NCBI Taxonomy" id="1003"/>
    <lineage>
        <taxon>Bacteria</taxon>
        <taxon>Pseudomonadati</taxon>
        <taxon>Bacteroidota</taxon>
        <taxon>Cytophagia</taxon>
        <taxon>Cytophagales</taxon>
        <taxon>Thermoflexibacteraceae</taxon>
        <taxon>Thermoflexibacter</taxon>
    </lineage>
</organism>
<name>A0A1I2H1D2_9BACT</name>
<feature type="region of interest" description="Disordered" evidence="1">
    <location>
        <begin position="252"/>
        <end position="271"/>
    </location>
</feature>
<dbReference type="EMBL" id="FONY01000021">
    <property type="protein sequence ID" value="SFF22797.1"/>
    <property type="molecule type" value="Genomic_DNA"/>
</dbReference>
<accession>A0A1I2H1D2</accession>
<dbReference type="STRING" id="1003.SAMN04488541_10212"/>
<dbReference type="Gene3D" id="3.40.50.1460">
    <property type="match status" value="1"/>
</dbReference>
<dbReference type="Pfam" id="PF00656">
    <property type="entry name" value="Peptidase_C14"/>
    <property type="match status" value="1"/>
</dbReference>
<dbReference type="PANTHER" id="PTHR22576">
    <property type="entry name" value="MUCOSA ASSOCIATED LYMPHOID TISSUE LYMPHOMA TRANSLOCATION PROTEIN 1/PARACASPASE"/>
    <property type="match status" value="1"/>
</dbReference>
<dbReference type="InterPro" id="IPR011600">
    <property type="entry name" value="Pept_C14_caspase"/>
</dbReference>
<dbReference type="Pfam" id="PF03781">
    <property type="entry name" value="FGE-sulfatase"/>
    <property type="match status" value="1"/>
</dbReference>
<dbReference type="PANTHER" id="PTHR22576:SF37">
    <property type="entry name" value="MUCOSA-ASSOCIATED LYMPHOID TISSUE LYMPHOMA TRANSLOCATION PROTEIN 1"/>
    <property type="match status" value="1"/>
</dbReference>
<reference evidence="3 4" key="1">
    <citation type="submission" date="2016-10" db="EMBL/GenBank/DDBJ databases">
        <authorList>
            <person name="de Groot N.N."/>
        </authorList>
    </citation>
    <scope>NUCLEOTIDE SEQUENCE [LARGE SCALE GENOMIC DNA]</scope>
    <source>
        <strain>GEY</strain>
        <strain evidence="4">DSM 9560</strain>
    </source>
</reference>
<dbReference type="SUPFAM" id="SSF56436">
    <property type="entry name" value="C-type lectin-like"/>
    <property type="match status" value="1"/>
</dbReference>
<gene>
    <name evidence="3" type="ORF">SAMN04488541_10212</name>
</gene>
<dbReference type="InterPro" id="IPR016187">
    <property type="entry name" value="CTDL_fold"/>
</dbReference>
<dbReference type="Proteomes" id="UP000199513">
    <property type="component" value="Unassembled WGS sequence"/>
</dbReference>
<dbReference type="InterPro" id="IPR042095">
    <property type="entry name" value="SUMF_sf"/>
</dbReference>
<dbReference type="SUPFAM" id="SSF52129">
    <property type="entry name" value="Caspase-like"/>
    <property type="match status" value="1"/>
</dbReference>
<dbReference type="RefSeq" id="WP_091545724.1">
    <property type="nucleotide sequence ID" value="NZ_FONY01000021.1"/>
</dbReference>
<dbReference type="InterPro" id="IPR029030">
    <property type="entry name" value="Caspase-like_dom_sf"/>
</dbReference>
<dbReference type="OrthoDB" id="1491336at2"/>
<evidence type="ECO:0000259" key="2">
    <source>
        <dbReference type="PROSITE" id="PS50208"/>
    </source>
</evidence>
<sequence>MPEKRVALLIGNANYAGEAKLYNPINDVNSLTTALKKVGFEVTLFYDLSLTNMKSKVGEFISKITSLKQQGYYVTALFYFSGHGMQDNGENFLFPIGAEVNKPADLPYECYPLSRLEANLSQSKADMQIIMIDACRANPTAKSWTRDFPSIDPNAGLTTPTFTRRDNQSATINFAQAQGTLISFAAAPGQKALDGRGGENSPYIRAFTTVLDQYPTEVLESFFRKVNEYVAQYTQGVQESWSTNNVKGNFYFQKPDTKPVTTPTTDNREEKDYQRAIQRDEKSLYETFLEDYPNSKYKTEISQKLKAKQQTTNNSSLITKQDLLPFEPEMVYVQGGTFEMGCTSEQRDCYNNEKPVHSVTVDNFYMGKYEVSQKEWVAVMGSNPSYFKGDNLPVEQVSWEDVQEYIKKLNAKTGKKYRLPTEAEWEYAAREGGKKVLFGNGSNTADPSQMNFDASASYKKSYSVAGTYRGKTVPVDSFSPNSLGLYNMSGNVWEWCSDWYGAYSASPQTNPTGANTGSYRVGRGGSWRHNPRSLRVAVRVNNYPTYRRSSIGFRLSKMD</sequence>
<keyword evidence="4" id="KW-1185">Reference proteome</keyword>
<dbReference type="InterPro" id="IPR052039">
    <property type="entry name" value="Caspase-related_regulators"/>
</dbReference>
<dbReference type="InterPro" id="IPR005532">
    <property type="entry name" value="SUMF_dom"/>
</dbReference>
<dbReference type="GO" id="GO:0004197">
    <property type="term" value="F:cysteine-type endopeptidase activity"/>
    <property type="evidence" value="ECO:0007669"/>
    <property type="project" value="InterPro"/>
</dbReference>